<dbReference type="InterPro" id="IPR050428">
    <property type="entry name" value="TCS_sensor_his_kinase"/>
</dbReference>
<dbReference type="SUPFAM" id="SSF55874">
    <property type="entry name" value="ATPase domain of HSP90 chaperone/DNA topoisomerase II/histidine kinase"/>
    <property type="match status" value="1"/>
</dbReference>
<dbReference type="Gene3D" id="3.30.565.10">
    <property type="entry name" value="Histidine kinase-like ATPase, C-terminal domain"/>
    <property type="match status" value="1"/>
</dbReference>
<reference evidence="11" key="1">
    <citation type="submission" date="2016-10" db="EMBL/GenBank/DDBJ databases">
        <authorList>
            <person name="Varghese N."/>
            <person name="Submissions S."/>
        </authorList>
    </citation>
    <scope>NUCLEOTIDE SEQUENCE [LARGE SCALE GENOMIC DNA]</scope>
    <source>
        <strain evidence="11">DSM 16471</strain>
    </source>
</reference>
<keyword evidence="7 8" id="KW-1133">Transmembrane helix</keyword>
<dbReference type="GO" id="GO:0000155">
    <property type="term" value="F:phosphorelay sensor kinase activity"/>
    <property type="evidence" value="ECO:0007669"/>
    <property type="project" value="InterPro"/>
</dbReference>
<dbReference type="OrthoDB" id="1522504at2"/>
<evidence type="ECO:0000256" key="2">
    <source>
        <dbReference type="ARBA" id="ARBA00012438"/>
    </source>
</evidence>
<evidence type="ECO:0000256" key="7">
    <source>
        <dbReference type="ARBA" id="ARBA00022989"/>
    </source>
</evidence>
<dbReference type="PANTHER" id="PTHR45436:SF5">
    <property type="entry name" value="SENSOR HISTIDINE KINASE TRCS"/>
    <property type="match status" value="1"/>
</dbReference>
<evidence type="ECO:0000256" key="5">
    <source>
        <dbReference type="ARBA" id="ARBA00022692"/>
    </source>
</evidence>
<evidence type="ECO:0000256" key="8">
    <source>
        <dbReference type="SAM" id="Phobius"/>
    </source>
</evidence>
<keyword evidence="5 8" id="KW-0812">Transmembrane</keyword>
<keyword evidence="6" id="KW-0418">Kinase</keyword>
<dbReference type="AlphaFoldDB" id="A0A1H7LTN2"/>
<keyword evidence="11" id="KW-1185">Reference proteome</keyword>
<feature type="transmembrane region" description="Helical" evidence="8">
    <location>
        <begin position="130"/>
        <end position="152"/>
    </location>
</feature>
<dbReference type="EMBL" id="FNZN01000002">
    <property type="protein sequence ID" value="SEL02272.1"/>
    <property type="molecule type" value="Genomic_DNA"/>
</dbReference>
<evidence type="ECO:0000256" key="6">
    <source>
        <dbReference type="ARBA" id="ARBA00022777"/>
    </source>
</evidence>
<evidence type="ECO:0000313" key="11">
    <source>
        <dbReference type="Proteomes" id="UP000198990"/>
    </source>
</evidence>
<gene>
    <name evidence="10" type="ORF">SAMN04488008_102639</name>
</gene>
<evidence type="ECO:0000256" key="4">
    <source>
        <dbReference type="ARBA" id="ARBA00022679"/>
    </source>
</evidence>
<dbReference type="Proteomes" id="UP000198990">
    <property type="component" value="Unassembled WGS sequence"/>
</dbReference>
<dbReference type="GO" id="GO:0005886">
    <property type="term" value="C:plasma membrane"/>
    <property type="evidence" value="ECO:0007669"/>
    <property type="project" value="TreeGrafter"/>
</dbReference>
<accession>A0A1H7LTN2</accession>
<dbReference type="RefSeq" id="WP_091621674.1">
    <property type="nucleotide sequence ID" value="NZ_FNZN01000002.1"/>
</dbReference>
<keyword evidence="4" id="KW-0808">Transferase</keyword>
<dbReference type="InterPro" id="IPR003594">
    <property type="entry name" value="HATPase_dom"/>
</dbReference>
<protein>
    <recommendedName>
        <fullName evidence="2">histidine kinase</fullName>
        <ecNumber evidence="2">2.7.13.3</ecNumber>
    </recommendedName>
</protein>
<dbReference type="SUPFAM" id="SSF47384">
    <property type="entry name" value="Homodimeric domain of signal transducing histidine kinase"/>
    <property type="match status" value="1"/>
</dbReference>
<dbReference type="Pfam" id="PF02518">
    <property type="entry name" value="HATPase_c"/>
    <property type="match status" value="1"/>
</dbReference>
<dbReference type="Gene3D" id="1.10.287.130">
    <property type="match status" value="1"/>
</dbReference>
<organism evidence="10 11">
    <name type="scientific">Maribacter orientalis</name>
    <dbReference type="NCBI Taxonomy" id="228957"/>
    <lineage>
        <taxon>Bacteria</taxon>
        <taxon>Pseudomonadati</taxon>
        <taxon>Bacteroidota</taxon>
        <taxon>Flavobacteriia</taxon>
        <taxon>Flavobacteriales</taxon>
        <taxon>Flavobacteriaceae</taxon>
        <taxon>Maribacter</taxon>
    </lineage>
</organism>
<dbReference type="CDD" id="cd00082">
    <property type="entry name" value="HisKA"/>
    <property type="match status" value="1"/>
</dbReference>
<comment type="catalytic activity">
    <reaction evidence="1">
        <text>ATP + protein L-histidine = ADP + protein N-phospho-L-histidine.</text>
        <dbReference type="EC" id="2.7.13.3"/>
    </reaction>
</comment>
<feature type="domain" description="Histidine kinase" evidence="9">
    <location>
        <begin position="219"/>
        <end position="420"/>
    </location>
</feature>
<evidence type="ECO:0000259" key="9">
    <source>
        <dbReference type="PROSITE" id="PS50109"/>
    </source>
</evidence>
<sequence>MAERTKKIKLLRKTSKTFLWISLVLMVFSTIGLYFYVRNLLQDEVEEELRSTEARIESSISENSIIYQLPPMVEVESVPNLGFEHLKDTLIFDPSQDEIEEFRELITYSKINDQNYRITVRALIVESEDILIAVVISYLIVILFVFIFLFYFNKSRTQKLWNPFFKNLEQMKLFSLTSETPISLMDSDILEFSELNTEITTLTDKVRSDYKNLKQFTEDVSHELQTPLAIIQAKVDTIINGEALNDIQFEQLSSIQKDIQRLKQLNKKLGLISKIENDQFTNISPCNVTHILKDRIENLSELYPSEILLESNEDVVLLMDAHLAEVLCNNLLSNAIKYSLPNTPIVIVLEKDSLSVRNKGIRAILKPDQLFQRFYKESDEVKSTGLGLAIVKKICDLYGFQPSYRFTNNEHHFTISLPKQ</sequence>
<name>A0A1H7LTN2_9FLAO</name>
<dbReference type="PROSITE" id="PS50109">
    <property type="entry name" value="HIS_KIN"/>
    <property type="match status" value="1"/>
</dbReference>
<evidence type="ECO:0000313" key="10">
    <source>
        <dbReference type="EMBL" id="SEL02272.1"/>
    </source>
</evidence>
<evidence type="ECO:0000256" key="1">
    <source>
        <dbReference type="ARBA" id="ARBA00000085"/>
    </source>
</evidence>
<evidence type="ECO:0000256" key="3">
    <source>
        <dbReference type="ARBA" id="ARBA00022553"/>
    </source>
</evidence>
<dbReference type="InterPro" id="IPR036890">
    <property type="entry name" value="HATPase_C_sf"/>
</dbReference>
<dbReference type="InterPro" id="IPR036097">
    <property type="entry name" value="HisK_dim/P_sf"/>
</dbReference>
<dbReference type="SMART" id="SM00388">
    <property type="entry name" value="HisKA"/>
    <property type="match status" value="1"/>
</dbReference>
<dbReference type="InterPro" id="IPR005467">
    <property type="entry name" value="His_kinase_dom"/>
</dbReference>
<dbReference type="PANTHER" id="PTHR45436">
    <property type="entry name" value="SENSOR HISTIDINE KINASE YKOH"/>
    <property type="match status" value="1"/>
</dbReference>
<feature type="transmembrane region" description="Helical" evidence="8">
    <location>
        <begin position="18"/>
        <end position="37"/>
    </location>
</feature>
<dbReference type="EC" id="2.7.13.3" evidence="2"/>
<dbReference type="InterPro" id="IPR003661">
    <property type="entry name" value="HisK_dim/P_dom"/>
</dbReference>
<keyword evidence="3" id="KW-0597">Phosphoprotein</keyword>
<dbReference type="STRING" id="228957.SAMN04488008_102639"/>
<keyword evidence="8" id="KW-0472">Membrane</keyword>
<dbReference type="SMART" id="SM00387">
    <property type="entry name" value="HATPase_c"/>
    <property type="match status" value="1"/>
</dbReference>
<dbReference type="Pfam" id="PF00512">
    <property type="entry name" value="HisKA"/>
    <property type="match status" value="1"/>
</dbReference>
<proteinExistence type="predicted"/>